<dbReference type="InterPro" id="IPR025309">
    <property type="entry name" value="KTSC_dom"/>
</dbReference>
<keyword evidence="4" id="KW-1185">Reference proteome</keyword>
<dbReference type="PROSITE" id="PS50005">
    <property type="entry name" value="TPR"/>
    <property type="match status" value="2"/>
</dbReference>
<dbReference type="AlphaFoldDB" id="A0A4R6YAD4"/>
<evidence type="ECO:0000313" key="3">
    <source>
        <dbReference type="EMBL" id="TDR32508.1"/>
    </source>
</evidence>
<dbReference type="Pfam" id="PF13619">
    <property type="entry name" value="KTSC"/>
    <property type="match status" value="1"/>
</dbReference>
<feature type="repeat" description="TPR" evidence="1">
    <location>
        <begin position="179"/>
        <end position="212"/>
    </location>
</feature>
<dbReference type="InterPro" id="IPR019734">
    <property type="entry name" value="TPR_rpt"/>
</dbReference>
<name>A0A4R6YAD4_9BURK</name>
<dbReference type="Proteomes" id="UP000294480">
    <property type="component" value="Unassembled WGS sequence"/>
</dbReference>
<feature type="repeat" description="TPR" evidence="1">
    <location>
        <begin position="213"/>
        <end position="246"/>
    </location>
</feature>
<comment type="caution">
    <text evidence="3">The sequence shown here is derived from an EMBL/GenBank/DDBJ whole genome shotgun (WGS) entry which is preliminary data.</text>
</comment>
<evidence type="ECO:0000313" key="4">
    <source>
        <dbReference type="Proteomes" id="UP000294480"/>
    </source>
</evidence>
<reference evidence="3 4" key="1">
    <citation type="submission" date="2019-03" db="EMBL/GenBank/DDBJ databases">
        <title>Genomic Encyclopedia of Type Strains, Phase IV (KMG-IV): sequencing the most valuable type-strain genomes for metagenomic binning, comparative biology and taxonomic classification.</title>
        <authorList>
            <person name="Goeker M."/>
        </authorList>
    </citation>
    <scope>NUCLEOTIDE SEQUENCE [LARGE SCALE GENOMIC DNA]</scope>
    <source>
        <strain evidence="3 4">DSM 102852</strain>
    </source>
</reference>
<evidence type="ECO:0000259" key="2">
    <source>
        <dbReference type="Pfam" id="PF13619"/>
    </source>
</evidence>
<dbReference type="PROSITE" id="PS51257">
    <property type="entry name" value="PROKAR_LIPOPROTEIN"/>
    <property type="match status" value="1"/>
</dbReference>
<dbReference type="SUPFAM" id="SSF48452">
    <property type="entry name" value="TPR-like"/>
    <property type="match status" value="1"/>
</dbReference>
<feature type="domain" description="KTSC" evidence="2">
    <location>
        <begin position="63"/>
        <end position="118"/>
    </location>
</feature>
<dbReference type="InterPro" id="IPR011990">
    <property type="entry name" value="TPR-like_helical_dom_sf"/>
</dbReference>
<dbReference type="EMBL" id="SNZE01000003">
    <property type="protein sequence ID" value="TDR32508.1"/>
    <property type="molecule type" value="Genomic_DNA"/>
</dbReference>
<protein>
    <submittedName>
        <fullName evidence="3">Tetratricopeptide repeat protein</fullName>
    </submittedName>
</protein>
<dbReference type="Pfam" id="PF14559">
    <property type="entry name" value="TPR_19"/>
    <property type="match status" value="1"/>
</dbReference>
<organism evidence="3 4">
    <name type="scientific">Hydromonas duriensis</name>
    <dbReference type="NCBI Taxonomy" id="1527608"/>
    <lineage>
        <taxon>Bacteria</taxon>
        <taxon>Pseudomonadati</taxon>
        <taxon>Pseudomonadota</taxon>
        <taxon>Betaproteobacteria</taxon>
        <taxon>Burkholderiales</taxon>
        <taxon>Burkholderiaceae</taxon>
        <taxon>Hydromonas</taxon>
    </lineage>
</organism>
<keyword evidence="1" id="KW-0802">TPR repeat</keyword>
<dbReference type="Gene3D" id="1.25.40.10">
    <property type="entry name" value="Tetratricopeptide repeat domain"/>
    <property type="match status" value="1"/>
</dbReference>
<dbReference type="RefSeq" id="WP_133619059.1">
    <property type="nucleotide sequence ID" value="NZ_SNZE01000003.1"/>
</dbReference>
<evidence type="ECO:0000256" key="1">
    <source>
        <dbReference type="PROSITE-ProRule" id="PRU00339"/>
    </source>
</evidence>
<sequence length="316" mass="34811">MQVKNSGLKNVTLIIFLVAALLGCGKTENKPPSTAGKTSELVFVKYQGMVDVSRMQCETITRSSFINRLCYDAIERYTVVLLQNEYYHYCGVPSNIISNWREADSMGRFYGKNIKSNFDCRLSTPPAYAFNNKSNPSMVNNTPAENFKSTPEYIPIAPASSTPEPLIQQETAPLNSVDARSLNADGIRLSKQGNIEQALLAFERAAQLNPNDGEILGNLAYSHYQQGHYEASEQVLYRALSIKPKRGASWILMGQLRSVRGDLNGAVEALDKYLYFSSRKNAAVEQLVGWANGYGDGANIPVLRQAAAQSLANAGY</sequence>
<dbReference type="OrthoDB" id="101857at2"/>
<gene>
    <name evidence="3" type="ORF">DFR44_10321</name>
</gene>
<dbReference type="SMART" id="SM00028">
    <property type="entry name" value="TPR"/>
    <property type="match status" value="2"/>
</dbReference>
<proteinExistence type="predicted"/>
<accession>A0A4R6YAD4</accession>